<proteinExistence type="inferred from homology"/>
<organism evidence="8 9">
    <name type="scientific">Streptomyces misionensis</name>
    <dbReference type="NCBI Taxonomy" id="67331"/>
    <lineage>
        <taxon>Bacteria</taxon>
        <taxon>Bacillati</taxon>
        <taxon>Actinomycetota</taxon>
        <taxon>Actinomycetes</taxon>
        <taxon>Kitasatosporales</taxon>
        <taxon>Streptomycetaceae</taxon>
        <taxon>Streptomyces</taxon>
    </lineage>
</organism>
<sequence length="705" mass="76892">MDGMNDRAVLPADESRAVLRRVILPEAAASAVPQARPVVVFVGGQPGAGKTNVADLVQAALGRRGGSVRIGRDLYKAAHRHYAAALAADVRTAGAKVRPDTSSWQAAVEGYVRDHGLDAVVESALADPDDFRASSAAYRGSRYRIEVVALATPEAWSQLGILNRFLTEAAGGTGGRFVSWANHDVCARNMLATLAVIEEEQLADRVTVVTRDGTVLYDNELVDSAWRRRPAADKAVARGRSRAWTARETAVFHREIARAEVRVHRDVPGEDERLAVVRDARRAAALAEPVRRIAQPRRRAPGVDYHRLSATEHRWVFDELIVPSYLNGIVPRDEPRAVYVLGQPGAGKLLAARMVRRAMRPGTTRLVGDDFKAQHPDYFQLLRDDPRSAGAAIRADYRAWFAWAEQYVRDRRGDVLIEAAPGSVEEFLASALPFATGGYAVELVVLAVRETDSRLSTALRYARALQRGGTGRFTSRSGHDACFRALADVVAVAEQHPQIAAITVIRRDGQALLRHERGGAGRASWALAAERLRPYTEQEAEAFLRLHQGLRRAFPRHRRELDEIAALARPLMPARVQPARLGRPHPPVWLLPVPGRSRGYVSLSSFSRAAWAAAIRSASSGTAVASWARSARAASQPAFSSSTRSSLGTGARRSSRSWALYQFTISRPPCGSVFRHVCCAATRLAARRRLGRSGSTTTPGPMPGV</sequence>
<dbReference type="EMBL" id="FNTD01000003">
    <property type="protein sequence ID" value="SEB30611.1"/>
    <property type="molecule type" value="Genomic_DNA"/>
</dbReference>
<dbReference type="AlphaFoldDB" id="A0A1H4I9E0"/>
<keyword evidence="4" id="KW-0067">ATP-binding</keyword>
<evidence type="ECO:0000256" key="5">
    <source>
        <dbReference type="ARBA" id="ARBA00032897"/>
    </source>
</evidence>
<name>A0A1H4I9E0_9ACTN</name>
<dbReference type="GO" id="GO:0016301">
    <property type="term" value="F:kinase activity"/>
    <property type="evidence" value="ECO:0007669"/>
    <property type="project" value="InterPro"/>
</dbReference>
<evidence type="ECO:0000313" key="8">
    <source>
        <dbReference type="EMBL" id="SEB30611.1"/>
    </source>
</evidence>
<evidence type="ECO:0000259" key="7">
    <source>
        <dbReference type="Pfam" id="PF06414"/>
    </source>
</evidence>
<gene>
    <name evidence="8" type="ORF">SAMN04490357_0057</name>
</gene>
<comment type="similarity">
    <text evidence="1">Belongs to the zeta toxin family.</text>
</comment>
<reference evidence="8 9" key="1">
    <citation type="submission" date="2016-10" db="EMBL/GenBank/DDBJ databases">
        <authorList>
            <person name="de Groot N.N."/>
        </authorList>
    </citation>
    <scope>NUCLEOTIDE SEQUENCE [LARGE SCALE GENOMIC DNA]</scope>
    <source>
        <strain evidence="8 9">DSM 40306</strain>
    </source>
</reference>
<dbReference type="STRING" id="67331.SAMN04490357_0057"/>
<comment type="catalytic activity">
    <reaction evidence="6">
        <text>UDP-N-acetyl-alpha-D-glucosamine + ATP = UDP-N-acetyl-alpha-D-glucosamine 3'-phosphate + ADP + H(+)</text>
        <dbReference type="Rhea" id="RHEA:32671"/>
        <dbReference type="ChEBI" id="CHEBI:15378"/>
        <dbReference type="ChEBI" id="CHEBI:30616"/>
        <dbReference type="ChEBI" id="CHEBI:57705"/>
        <dbReference type="ChEBI" id="CHEBI:64353"/>
        <dbReference type="ChEBI" id="CHEBI:456216"/>
        <dbReference type="EC" id="2.7.1.176"/>
    </reaction>
</comment>
<dbReference type="InterPro" id="IPR010488">
    <property type="entry name" value="Zeta_toxin_domain"/>
</dbReference>
<dbReference type="InterPro" id="IPR027417">
    <property type="entry name" value="P-loop_NTPase"/>
</dbReference>
<dbReference type="EC" id="2.7.1.176" evidence="2"/>
<accession>A0A1H4I9E0</accession>
<keyword evidence="3" id="KW-0547">Nucleotide-binding</keyword>
<protein>
    <recommendedName>
        <fullName evidence="5">UDP-N-acetylglucosamine kinase</fullName>
        <ecNumber evidence="2">2.7.1.176</ecNumber>
    </recommendedName>
    <alternativeName>
        <fullName evidence="5">UDP-N-acetylglucosamine kinase</fullName>
    </alternativeName>
</protein>
<evidence type="ECO:0000256" key="1">
    <source>
        <dbReference type="ARBA" id="ARBA00009104"/>
    </source>
</evidence>
<evidence type="ECO:0000256" key="3">
    <source>
        <dbReference type="ARBA" id="ARBA00022741"/>
    </source>
</evidence>
<dbReference type="Pfam" id="PF06414">
    <property type="entry name" value="Zeta_toxin"/>
    <property type="match status" value="2"/>
</dbReference>
<dbReference type="Proteomes" id="UP000182375">
    <property type="component" value="Unassembled WGS sequence"/>
</dbReference>
<evidence type="ECO:0000313" key="9">
    <source>
        <dbReference type="Proteomes" id="UP000182375"/>
    </source>
</evidence>
<dbReference type="GO" id="GO:0005524">
    <property type="term" value="F:ATP binding"/>
    <property type="evidence" value="ECO:0007669"/>
    <property type="project" value="UniProtKB-KW"/>
</dbReference>
<evidence type="ECO:0000256" key="4">
    <source>
        <dbReference type="ARBA" id="ARBA00022840"/>
    </source>
</evidence>
<dbReference type="SUPFAM" id="SSF52540">
    <property type="entry name" value="P-loop containing nucleoside triphosphate hydrolases"/>
    <property type="match status" value="1"/>
</dbReference>
<evidence type="ECO:0000256" key="6">
    <source>
        <dbReference type="ARBA" id="ARBA00048178"/>
    </source>
</evidence>
<evidence type="ECO:0000256" key="2">
    <source>
        <dbReference type="ARBA" id="ARBA00011963"/>
    </source>
</evidence>
<dbReference type="Gene3D" id="3.40.50.300">
    <property type="entry name" value="P-loop containing nucleotide triphosphate hydrolases"/>
    <property type="match status" value="2"/>
</dbReference>
<feature type="domain" description="Zeta toxin" evidence="7">
    <location>
        <begin position="31"/>
        <end position="220"/>
    </location>
</feature>
<feature type="domain" description="Zeta toxin" evidence="7">
    <location>
        <begin position="330"/>
        <end position="513"/>
    </location>
</feature>